<name>A0ABQ5T005_9ACTN</name>
<dbReference type="Proteomes" id="UP001142292">
    <property type="component" value="Unassembled WGS sequence"/>
</dbReference>
<reference evidence="1" key="2">
    <citation type="submission" date="2023-01" db="EMBL/GenBank/DDBJ databases">
        <authorList>
            <person name="Sun Q."/>
            <person name="Evtushenko L."/>
        </authorList>
    </citation>
    <scope>NUCLEOTIDE SEQUENCE</scope>
    <source>
        <strain evidence="1">VKM Ac-1246</strain>
    </source>
</reference>
<evidence type="ECO:0000313" key="1">
    <source>
        <dbReference type="EMBL" id="GLJ69143.1"/>
    </source>
</evidence>
<accession>A0ABQ5T005</accession>
<gene>
    <name evidence="1" type="ORF">GCM10017579_31790</name>
</gene>
<reference evidence="1" key="1">
    <citation type="journal article" date="2014" name="Int. J. Syst. Evol. Microbiol.">
        <title>Complete genome of a new Firmicutes species belonging to the dominant human colonic microbiota ('Ruminococcus bicirculans') reveals two chromosomes and a selective capacity to utilize plant glucans.</title>
        <authorList>
            <consortium name="NISC Comparative Sequencing Program"/>
            <person name="Wegmann U."/>
            <person name="Louis P."/>
            <person name="Goesmann A."/>
            <person name="Henrissat B."/>
            <person name="Duncan S.H."/>
            <person name="Flint H.J."/>
        </authorList>
    </citation>
    <scope>NUCLEOTIDE SEQUENCE</scope>
    <source>
        <strain evidence="1">VKM Ac-1246</strain>
    </source>
</reference>
<dbReference type="EMBL" id="BSEL01000005">
    <property type="protein sequence ID" value="GLJ69143.1"/>
    <property type="molecule type" value="Genomic_DNA"/>
</dbReference>
<keyword evidence="2" id="KW-1185">Reference proteome</keyword>
<protein>
    <submittedName>
        <fullName evidence="1">Uncharacterized protein</fullName>
    </submittedName>
</protein>
<organism evidence="1 2">
    <name type="scientific">Nocardioides luteus</name>
    <dbReference type="NCBI Taxonomy" id="1844"/>
    <lineage>
        <taxon>Bacteria</taxon>
        <taxon>Bacillati</taxon>
        <taxon>Actinomycetota</taxon>
        <taxon>Actinomycetes</taxon>
        <taxon>Propionibacteriales</taxon>
        <taxon>Nocardioidaceae</taxon>
        <taxon>Nocardioides</taxon>
    </lineage>
</organism>
<evidence type="ECO:0000313" key="2">
    <source>
        <dbReference type="Proteomes" id="UP001142292"/>
    </source>
</evidence>
<sequence>MWGSESEKFFPVGRSILTVFAADWLGVNDHFLPNSRLAFRLMERLIQSVDAVAKVVDLS</sequence>
<proteinExistence type="predicted"/>
<comment type="caution">
    <text evidence="1">The sequence shown here is derived from an EMBL/GenBank/DDBJ whole genome shotgun (WGS) entry which is preliminary data.</text>
</comment>